<evidence type="ECO:0000313" key="9">
    <source>
        <dbReference type="Proteomes" id="UP000245539"/>
    </source>
</evidence>
<keyword evidence="2 5" id="KW-0808">Transferase</keyword>
<dbReference type="Pfam" id="PF05175">
    <property type="entry name" value="MTS"/>
    <property type="match status" value="1"/>
</dbReference>
<feature type="binding site" evidence="5">
    <location>
        <position position="142"/>
    </location>
    <ligand>
        <name>S-adenosyl-L-methionine</name>
        <dbReference type="ChEBI" id="CHEBI:59789"/>
    </ligand>
</feature>
<dbReference type="Proteomes" id="UP000245539">
    <property type="component" value="Unassembled WGS sequence"/>
</dbReference>
<evidence type="ECO:0000313" key="8">
    <source>
        <dbReference type="EMBL" id="PWQ99169.1"/>
    </source>
</evidence>
<feature type="binding site" evidence="5">
    <location>
        <position position="170"/>
    </location>
    <ligand>
        <name>S-adenosyl-L-methionine</name>
        <dbReference type="ChEBI" id="CHEBI:59789"/>
    </ligand>
</feature>
<comment type="caution">
    <text evidence="8">The sequence shown here is derived from an EMBL/GenBank/DDBJ whole genome shotgun (WGS) entry which is preliminary data.</text>
</comment>
<dbReference type="PANTHER" id="PTHR18895">
    <property type="entry name" value="HEMK METHYLTRANSFERASE"/>
    <property type="match status" value="1"/>
</dbReference>
<dbReference type="GO" id="GO:0003676">
    <property type="term" value="F:nucleic acid binding"/>
    <property type="evidence" value="ECO:0007669"/>
    <property type="project" value="InterPro"/>
</dbReference>
<evidence type="ECO:0000256" key="3">
    <source>
        <dbReference type="ARBA" id="ARBA00022691"/>
    </source>
</evidence>
<dbReference type="GO" id="GO:0102559">
    <property type="term" value="F:peptide chain release factor N(5)-glutamine methyltransferase activity"/>
    <property type="evidence" value="ECO:0007669"/>
    <property type="project" value="UniProtKB-EC"/>
</dbReference>
<evidence type="ECO:0000256" key="1">
    <source>
        <dbReference type="ARBA" id="ARBA00022603"/>
    </source>
</evidence>
<dbReference type="InterPro" id="IPR050320">
    <property type="entry name" value="N5-glutamine_MTase"/>
</dbReference>
<evidence type="ECO:0000259" key="6">
    <source>
        <dbReference type="Pfam" id="PF05175"/>
    </source>
</evidence>
<accession>A0A317CLD7</accession>
<protein>
    <recommendedName>
        <fullName evidence="5">Release factor glutamine methyltransferase</fullName>
        <shortName evidence="5">RF MTase</shortName>
        <ecNumber evidence="5">2.1.1.297</ecNumber>
    </recommendedName>
    <alternativeName>
        <fullName evidence="5">N5-glutamine methyltransferase PrmC</fullName>
    </alternativeName>
    <alternativeName>
        <fullName evidence="5">Protein-(glutamine-N5) MTase PrmC</fullName>
    </alternativeName>
    <alternativeName>
        <fullName evidence="5">Protein-glutamine N-methyltransferase PrmC</fullName>
    </alternativeName>
</protein>
<dbReference type="Pfam" id="PF17827">
    <property type="entry name" value="PrmC_N"/>
    <property type="match status" value="1"/>
</dbReference>
<comment type="similarity">
    <text evidence="5">Belongs to the protein N5-glutamine methyltransferase family. PrmC subfamily.</text>
</comment>
<name>A0A317CLD7_9GAMM</name>
<evidence type="ECO:0000256" key="4">
    <source>
        <dbReference type="ARBA" id="ARBA00048391"/>
    </source>
</evidence>
<dbReference type="HAMAP" id="MF_02126">
    <property type="entry name" value="RF_methyltr_PrmC"/>
    <property type="match status" value="1"/>
</dbReference>
<dbReference type="EC" id="2.1.1.297" evidence="5"/>
<reference evidence="8 9" key="1">
    <citation type="submission" date="2018-05" db="EMBL/GenBank/DDBJ databases">
        <title>Leucothrix arctica sp. nov., isolated from Arctic seawater.</title>
        <authorList>
            <person name="Choi A."/>
            <person name="Baek K."/>
        </authorList>
    </citation>
    <scope>NUCLEOTIDE SEQUENCE [LARGE SCALE GENOMIC DNA]</scope>
    <source>
        <strain evidence="8 9">JCM 18388</strain>
    </source>
</reference>
<organism evidence="8 9">
    <name type="scientific">Leucothrix pacifica</name>
    <dbReference type="NCBI Taxonomy" id="1247513"/>
    <lineage>
        <taxon>Bacteria</taxon>
        <taxon>Pseudomonadati</taxon>
        <taxon>Pseudomonadota</taxon>
        <taxon>Gammaproteobacteria</taxon>
        <taxon>Thiotrichales</taxon>
        <taxon>Thiotrichaceae</taxon>
        <taxon>Leucothrix</taxon>
    </lineage>
</organism>
<sequence length="279" mass="31411">MRVDVALRHGTEILVKHSDTARLDAEILLSHYLGKPRSYLYAWPEVEVSESILNQFNDALSQRKTDYPVAYIIGYQEFWSLPIQVSPDVLIPRADTELLVELALSKLENIKSPKILELGTGSGAISIAIASERPDCAIIATDYSREALYIAQENQKKLDLSNITFVKSDWYQSISEDDFDLILSNPPYIDPDDPYMTTGIRHEPLQALCSDEMGMADLKEIIDKGKHHLKQSGWILLEHGYNQRKPVTERLAQAGFSMVDCIKDLAGNDRVSLGQLPNH</sequence>
<dbReference type="FunFam" id="3.40.50.150:FF:000053">
    <property type="entry name" value="Release factor glutamine methyltransferase"/>
    <property type="match status" value="1"/>
</dbReference>
<keyword evidence="3 5" id="KW-0949">S-adenosyl-L-methionine</keyword>
<dbReference type="NCBIfam" id="TIGR03534">
    <property type="entry name" value="RF_mod_PrmC"/>
    <property type="match status" value="1"/>
</dbReference>
<dbReference type="InterPro" id="IPR007848">
    <property type="entry name" value="Small_mtfrase_dom"/>
</dbReference>
<dbReference type="Gene3D" id="3.40.50.150">
    <property type="entry name" value="Vaccinia Virus protein VP39"/>
    <property type="match status" value="1"/>
</dbReference>
<dbReference type="RefSeq" id="WP_109836930.1">
    <property type="nucleotide sequence ID" value="NZ_QGKM01000013.1"/>
</dbReference>
<gene>
    <name evidence="5 8" type="primary">prmC</name>
    <name evidence="8" type="ORF">DKW60_06990</name>
</gene>
<dbReference type="PROSITE" id="PS00092">
    <property type="entry name" value="N6_MTASE"/>
    <property type="match status" value="1"/>
</dbReference>
<feature type="domain" description="Methyltransferase small" evidence="6">
    <location>
        <begin position="102"/>
        <end position="190"/>
    </location>
</feature>
<dbReference type="GO" id="GO:0032259">
    <property type="term" value="P:methylation"/>
    <property type="evidence" value="ECO:0007669"/>
    <property type="project" value="UniProtKB-KW"/>
</dbReference>
<comment type="function">
    <text evidence="5">Methylates the class 1 translation termination release factors RF1/PrfA and RF2/PrfB on the glutamine residue of the universally conserved GGQ motif.</text>
</comment>
<proteinExistence type="inferred from homology"/>
<feature type="binding site" evidence="5">
    <location>
        <position position="185"/>
    </location>
    <ligand>
        <name>S-adenosyl-L-methionine</name>
        <dbReference type="ChEBI" id="CHEBI:59789"/>
    </ligand>
</feature>
<evidence type="ECO:0000256" key="5">
    <source>
        <dbReference type="HAMAP-Rule" id="MF_02126"/>
    </source>
</evidence>
<dbReference type="OrthoDB" id="9800643at2"/>
<evidence type="ECO:0000259" key="7">
    <source>
        <dbReference type="Pfam" id="PF17827"/>
    </source>
</evidence>
<dbReference type="AlphaFoldDB" id="A0A317CLD7"/>
<dbReference type="InterPro" id="IPR019874">
    <property type="entry name" value="RF_methyltr_PrmC"/>
</dbReference>
<dbReference type="Gene3D" id="1.10.8.10">
    <property type="entry name" value="DNA helicase RuvA subunit, C-terminal domain"/>
    <property type="match status" value="1"/>
</dbReference>
<feature type="binding site" evidence="5">
    <location>
        <begin position="185"/>
        <end position="188"/>
    </location>
    <ligand>
        <name>substrate</name>
    </ligand>
</feature>
<keyword evidence="1 5" id="KW-0489">Methyltransferase</keyword>
<dbReference type="InterPro" id="IPR029063">
    <property type="entry name" value="SAM-dependent_MTases_sf"/>
</dbReference>
<dbReference type="NCBIfam" id="TIGR00536">
    <property type="entry name" value="hemK_fam"/>
    <property type="match status" value="1"/>
</dbReference>
<feature type="binding site" evidence="5">
    <location>
        <begin position="119"/>
        <end position="123"/>
    </location>
    <ligand>
        <name>S-adenosyl-L-methionine</name>
        <dbReference type="ChEBI" id="CHEBI:59789"/>
    </ligand>
</feature>
<dbReference type="SUPFAM" id="SSF53335">
    <property type="entry name" value="S-adenosyl-L-methionine-dependent methyltransferases"/>
    <property type="match status" value="1"/>
</dbReference>
<dbReference type="InterPro" id="IPR004556">
    <property type="entry name" value="HemK-like"/>
</dbReference>
<evidence type="ECO:0000256" key="2">
    <source>
        <dbReference type="ARBA" id="ARBA00022679"/>
    </source>
</evidence>
<dbReference type="EMBL" id="QGKM01000013">
    <property type="protein sequence ID" value="PWQ99169.1"/>
    <property type="molecule type" value="Genomic_DNA"/>
</dbReference>
<dbReference type="PANTHER" id="PTHR18895:SF74">
    <property type="entry name" value="MTRF1L RELEASE FACTOR GLUTAMINE METHYLTRANSFERASE"/>
    <property type="match status" value="1"/>
</dbReference>
<dbReference type="CDD" id="cd02440">
    <property type="entry name" value="AdoMet_MTases"/>
    <property type="match status" value="1"/>
</dbReference>
<feature type="domain" description="Release factor glutamine methyltransferase N-terminal" evidence="7">
    <location>
        <begin position="6"/>
        <end position="74"/>
    </location>
</feature>
<keyword evidence="9" id="KW-1185">Reference proteome</keyword>
<dbReference type="InterPro" id="IPR002052">
    <property type="entry name" value="DNA_methylase_N6_adenine_CS"/>
</dbReference>
<dbReference type="InterPro" id="IPR040758">
    <property type="entry name" value="PrmC_N"/>
</dbReference>
<comment type="catalytic activity">
    <reaction evidence="4 5">
        <text>L-glutaminyl-[peptide chain release factor] + S-adenosyl-L-methionine = N(5)-methyl-L-glutaminyl-[peptide chain release factor] + S-adenosyl-L-homocysteine + H(+)</text>
        <dbReference type="Rhea" id="RHEA:42896"/>
        <dbReference type="Rhea" id="RHEA-COMP:10271"/>
        <dbReference type="Rhea" id="RHEA-COMP:10272"/>
        <dbReference type="ChEBI" id="CHEBI:15378"/>
        <dbReference type="ChEBI" id="CHEBI:30011"/>
        <dbReference type="ChEBI" id="CHEBI:57856"/>
        <dbReference type="ChEBI" id="CHEBI:59789"/>
        <dbReference type="ChEBI" id="CHEBI:61891"/>
        <dbReference type="EC" id="2.1.1.297"/>
    </reaction>
</comment>